<dbReference type="PROSITE" id="PS51318">
    <property type="entry name" value="TAT"/>
    <property type="match status" value="1"/>
</dbReference>
<accession>A0A1I2JS23</accession>
<feature type="region of interest" description="Disordered" evidence="1">
    <location>
        <begin position="1"/>
        <end position="21"/>
    </location>
</feature>
<dbReference type="Gene3D" id="3.60.15.10">
    <property type="entry name" value="Ribonuclease Z/Hydroxyacylglutathione hydrolase-like"/>
    <property type="match status" value="1"/>
</dbReference>
<dbReference type="PANTHER" id="PTHR42951:SF22">
    <property type="entry name" value="METALLO BETA-LACTAMASE SUPERFAMILY LIPOPROTEIN"/>
    <property type="match status" value="1"/>
</dbReference>
<dbReference type="SUPFAM" id="SSF56281">
    <property type="entry name" value="Metallo-hydrolase/oxidoreductase"/>
    <property type="match status" value="1"/>
</dbReference>
<dbReference type="CDD" id="cd16276">
    <property type="entry name" value="metallo-hydrolase-like_MBL-fold"/>
    <property type="match status" value="1"/>
</dbReference>
<evidence type="ECO:0000313" key="3">
    <source>
        <dbReference type="EMBL" id="SFF55576.1"/>
    </source>
</evidence>
<proteinExistence type="predicted"/>
<dbReference type="EMBL" id="FONR01000008">
    <property type="protein sequence ID" value="SFF55576.1"/>
    <property type="molecule type" value="Genomic_DNA"/>
</dbReference>
<dbReference type="InterPro" id="IPR050855">
    <property type="entry name" value="NDM-1-like"/>
</dbReference>
<sequence length="375" mass="40091">MNIFVPEPEGDQIPMSPELQPPTGRRGFLKGAATALVVPAAATLVGVGALAEPALADEGGLPDYAPIPAASVGPKVNADGYYVGQIAGNLYWVTDSYYQAMFLTTPRGVVLVDAPPTIGHNLLRAIDDVTRANGRPSKVTHLVYSHSHADHIGAAGLFGTDVVRISHAATAGLLARAADPNRPLPTVTFQDKYQLRVGGEYLRLEYHGPNHSPDNIFIYAPEYATLMLVDVLYPGWVPFKNLAVSQDIPDWIKAQSIAMDYPWQTFVGGHLGRLGVRADGALQIRYMDDLEASTRSAIASVDPTPFFDKYGAQGNSWAIFKTFLDAVADAAAAPVAAKYTGVLAAADVFTRDNAWTLLESLRIDAGVLGPFGVHP</sequence>
<dbReference type="Proteomes" id="UP000181942">
    <property type="component" value="Unassembled WGS sequence"/>
</dbReference>
<evidence type="ECO:0000259" key="2">
    <source>
        <dbReference type="SMART" id="SM00849"/>
    </source>
</evidence>
<dbReference type="SMART" id="SM00849">
    <property type="entry name" value="Lactamase_B"/>
    <property type="match status" value="1"/>
</dbReference>
<name>A0A1I2JS23_9ACTN</name>
<dbReference type="InterPro" id="IPR036866">
    <property type="entry name" value="RibonucZ/Hydroxyglut_hydro"/>
</dbReference>
<dbReference type="InterPro" id="IPR006311">
    <property type="entry name" value="TAT_signal"/>
</dbReference>
<dbReference type="Pfam" id="PF00753">
    <property type="entry name" value="Lactamase_B"/>
    <property type="match status" value="1"/>
</dbReference>
<dbReference type="PANTHER" id="PTHR42951">
    <property type="entry name" value="METALLO-BETA-LACTAMASE DOMAIN-CONTAINING"/>
    <property type="match status" value="1"/>
</dbReference>
<evidence type="ECO:0000256" key="1">
    <source>
        <dbReference type="SAM" id="MobiDB-lite"/>
    </source>
</evidence>
<dbReference type="InterPro" id="IPR001279">
    <property type="entry name" value="Metallo-B-lactamas"/>
</dbReference>
<reference evidence="3 4" key="1">
    <citation type="submission" date="2016-10" db="EMBL/GenBank/DDBJ databases">
        <authorList>
            <person name="de Groot N.N."/>
        </authorList>
    </citation>
    <scope>NUCLEOTIDE SEQUENCE [LARGE SCALE GENOMIC DNA]</scope>
    <source>
        <strain evidence="3 4">OK461</strain>
    </source>
</reference>
<protein>
    <submittedName>
        <fullName evidence="3">Glyoxylase, beta-lactamase superfamily II</fullName>
    </submittedName>
</protein>
<organism evidence="3 4">
    <name type="scientific">Streptomyces mirabilis</name>
    <dbReference type="NCBI Taxonomy" id="68239"/>
    <lineage>
        <taxon>Bacteria</taxon>
        <taxon>Bacillati</taxon>
        <taxon>Actinomycetota</taxon>
        <taxon>Actinomycetes</taxon>
        <taxon>Kitasatosporales</taxon>
        <taxon>Streptomycetaceae</taxon>
        <taxon>Streptomyces</taxon>
    </lineage>
</organism>
<feature type="domain" description="Metallo-beta-lactamase" evidence="2">
    <location>
        <begin position="97"/>
        <end position="270"/>
    </location>
</feature>
<evidence type="ECO:0000313" key="4">
    <source>
        <dbReference type="Proteomes" id="UP000181942"/>
    </source>
</evidence>
<dbReference type="AlphaFoldDB" id="A0A1I2JS23"/>
<gene>
    <name evidence="3" type="ORF">SAMN02787118_108270</name>
</gene>
<dbReference type="RefSeq" id="WP_256258361.1">
    <property type="nucleotide sequence ID" value="NZ_FONR01000008.1"/>
</dbReference>